<sequence>MFENDFPLLSTASLSALILHTARSGPVTLDRCEQALDALFRQANETPGLPPEDLRERLAARLSELEIAGILVPGEPLPGEDPSWRLTSRGHQALMRHPEGLDQTDLAQYPEFAAHLRATAHKPCGMDPRAQSYDEGFRAGMDGQPFTGNPYAFDTADHQAWESGWTEAQEERQKSQPG</sequence>
<dbReference type="InterPro" id="IPR023200">
    <property type="entry name" value="RMF_sf"/>
</dbReference>
<dbReference type="Proteomes" id="UP000051326">
    <property type="component" value="Unassembled WGS sequence"/>
</dbReference>
<evidence type="ECO:0000256" key="3">
    <source>
        <dbReference type="SAM" id="MobiDB-lite"/>
    </source>
</evidence>
<feature type="region of interest" description="Disordered" evidence="3">
    <location>
        <begin position="142"/>
        <end position="178"/>
    </location>
</feature>
<dbReference type="Gene3D" id="1.10.10.620">
    <property type="entry name" value="ribosome modulation factor like domain"/>
    <property type="match status" value="1"/>
</dbReference>
<reference evidence="4 5" key="1">
    <citation type="submission" date="2015-09" db="EMBL/GenBank/DDBJ databases">
        <authorList>
            <consortium name="Swine Surveillance"/>
        </authorList>
    </citation>
    <scope>NUCLEOTIDE SEQUENCE [LARGE SCALE GENOMIC DNA]</scope>
    <source>
        <strain evidence="4 5">CECT 8399</strain>
    </source>
</reference>
<evidence type="ECO:0000256" key="2">
    <source>
        <dbReference type="ARBA" id="ARBA00022845"/>
    </source>
</evidence>
<name>A0A0N7M4Z1_9RHOB</name>
<dbReference type="EMBL" id="CYSR01000030">
    <property type="protein sequence ID" value="CUI00978.1"/>
    <property type="molecule type" value="Genomic_DNA"/>
</dbReference>
<dbReference type="Pfam" id="PF04957">
    <property type="entry name" value="RMF"/>
    <property type="match status" value="1"/>
</dbReference>
<protein>
    <submittedName>
        <fullName evidence="4">Uncharacterized protein</fullName>
    </submittedName>
</protein>
<dbReference type="AlphaFoldDB" id="A0A0N7M4Z1"/>
<organism evidence="4 5">
    <name type="scientific">Leisingera aquaemixtae</name>
    <dbReference type="NCBI Taxonomy" id="1396826"/>
    <lineage>
        <taxon>Bacteria</taxon>
        <taxon>Pseudomonadati</taxon>
        <taxon>Pseudomonadota</taxon>
        <taxon>Alphaproteobacteria</taxon>
        <taxon>Rhodobacterales</taxon>
        <taxon>Roseobacteraceae</taxon>
        <taxon>Leisingera</taxon>
    </lineage>
</organism>
<evidence type="ECO:0000313" key="4">
    <source>
        <dbReference type="EMBL" id="CUI00978.1"/>
    </source>
</evidence>
<evidence type="ECO:0000313" key="5">
    <source>
        <dbReference type="Proteomes" id="UP000051326"/>
    </source>
</evidence>
<dbReference type="GO" id="GO:0006417">
    <property type="term" value="P:regulation of translation"/>
    <property type="evidence" value="ECO:0007669"/>
    <property type="project" value="UniProtKB-KW"/>
</dbReference>
<gene>
    <name evidence="4" type="ORF">PHA8399_03118</name>
</gene>
<evidence type="ECO:0000256" key="1">
    <source>
        <dbReference type="ARBA" id="ARBA00022490"/>
    </source>
</evidence>
<proteinExistence type="predicted"/>
<dbReference type="InterPro" id="IPR007040">
    <property type="entry name" value="Ribosome_modulation_factor"/>
</dbReference>
<dbReference type="RefSeq" id="WP_058287012.1">
    <property type="nucleotide sequence ID" value="NZ_CYSR01000030.1"/>
</dbReference>
<keyword evidence="1" id="KW-0963">Cytoplasm</keyword>
<feature type="compositionally biased region" description="Basic and acidic residues" evidence="3">
    <location>
        <begin position="169"/>
        <end position="178"/>
    </location>
</feature>
<keyword evidence="2" id="KW-0810">Translation regulation</keyword>
<dbReference type="STRING" id="1396826.PHA8399_03118"/>
<accession>A0A0N7M4Z1</accession>